<evidence type="ECO:0000313" key="2">
    <source>
        <dbReference type="EMBL" id="CAE7246759.1"/>
    </source>
</evidence>
<accession>A0A812LTT4</accession>
<evidence type="ECO:0000256" key="1">
    <source>
        <dbReference type="SAM" id="SignalP"/>
    </source>
</evidence>
<sequence length="144" mass="15406">MKLPSLALLCFFNFSRAAGHCTPELLRADNSGQYFRLVKDEEETTCSKLTDGACPLAVPAPGYPCLVSCVSSEEECARLNPQAPSVNPLKDDKLCTSCPITACKTCHYQDDSVGCKACFETRQELAGCLHAALGGVAMRCGPQP</sequence>
<keyword evidence="3" id="KW-1185">Reference proteome</keyword>
<protein>
    <submittedName>
        <fullName evidence="2">Uncharacterized protein</fullName>
    </submittedName>
</protein>
<dbReference type="AlphaFoldDB" id="A0A812LTT4"/>
<proteinExistence type="predicted"/>
<organism evidence="2 3">
    <name type="scientific">Symbiodinium natans</name>
    <dbReference type="NCBI Taxonomy" id="878477"/>
    <lineage>
        <taxon>Eukaryota</taxon>
        <taxon>Sar</taxon>
        <taxon>Alveolata</taxon>
        <taxon>Dinophyceae</taxon>
        <taxon>Suessiales</taxon>
        <taxon>Symbiodiniaceae</taxon>
        <taxon>Symbiodinium</taxon>
    </lineage>
</organism>
<reference evidence="2" key="1">
    <citation type="submission" date="2021-02" db="EMBL/GenBank/DDBJ databases">
        <authorList>
            <person name="Dougan E. K."/>
            <person name="Rhodes N."/>
            <person name="Thang M."/>
            <person name="Chan C."/>
        </authorList>
    </citation>
    <scope>NUCLEOTIDE SEQUENCE</scope>
</reference>
<name>A0A812LTT4_9DINO</name>
<feature type="signal peptide" evidence="1">
    <location>
        <begin position="1"/>
        <end position="17"/>
    </location>
</feature>
<dbReference type="EMBL" id="CAJNDS010001091">
    <property type="protein sequence ID" value="CAE7246759.1"/>
    <property type="molecule type" value="Genomic_DNA"/>
</dbReference>
<feature type="chain" id="PRO_5032414080" evidence="1">
    <location>
        <begin position="18"/>
        <end position="144"/>
    </location>
</feature>
<dbReference type="OrthoDB" id="405992at2759"/>
<evidence type="ECO:0000313" key="3">
    <source>
        <dbReference type="Proteomes" id="UP000604046"/>
    </source>
</evidence>
<comment type="caution">
    <text evidence="2">The sequence shown here is derived from an EMBL/GenBank/DDBJ whole genome shotgun (WGS) entry which is preliminary data.</text>
</comment>
<dbReference type="Proteomes" id="UP000604046">
    <property type="component" value="Unassembled WGS sequence"/>
</dbReference>
<keyword evidence="1" id="KW-0732">Signal</keyword>
<gene>
    <name evidence="2" type="ORF">SNAT2548_LOCUS11760</name>
</gene>